<evidence type="ECO:0000256" key="4">
    <source>
        <dbReference type="ARBA" id="ARBA00022605"/>
    </source>
</evidence>
<dbReference type="Proteomes" id="UP000323011">
    <property type="component" value="Unassembled WGS sequence"/>
</dbReference>
<evidence type="ECO:0000256" key="7">
    <source>
        <dbReference type="RuleBase" id="RU003657"/>
    </source>
</evidence>
<comment type="similarity">
    <text evidence="2 7">Belongs to the HisA/HisF family.</text>
</comment>
<comment type="caution">
    <text evidence="8">The sequence shown here is derived from an EMBL/GenBank/DDBJ whole genome shotgun (WGS) entry which is preliminary data.</text>
</comment>
<evidence type="ECO:0000256" key="2">
    <source>
        <dbReference type="ARBA" id="ARBA00009667"/>
    </source>
</evidence>
<gene>
    <name evidence="8" type="ORF">FNF29_04918</name>
</gene>
<evidence type="ECO:0000256" key="5">
    <source>
        <dbReference type="ARBA" id="ARBA00023102"/>
    </source>
</evidence>
<sequence>MAASALCVPARPFEFRPCIDLHGGRVKQIVGSSLRDAPSGTEAGAEASSVVTNFETDRSPAEFADLYAKRGLRGGHVIMLGPGNESAALAALAAFRGGLQVGGGITADNCRRFLDAGASHVIVTSYVFSEGRLDTSRLEALVEAAGGPDRVVIDLSCRRKPSAASPPGPEETDYFVVTDRWQRFTDLRISRATLEGLKPYCAELLVHGVDVEGKQSGVEESLVESLGEWSPLPVTYAGGCRSLDDINTVHALGRGTVNVSIGSAMDTFGGPLSLDDVIDRVRALNKADESAAGETAAE</sequence>
<dbReference type="PANTHER" id="PTHR43090:SF2">
    <property type="entry name" value="1-(5-PHOSPHORIBOSYL)-5-[(5-PHOSPHORIBOSYLAMINO)METHYLIDENEAMINO] IMIDAZOLE-4-CARBOXAMIDE ISOMERASE"/>
    <property type="match status" value="1"/>
</dbReference>
<protein>
    <recommendedName>
        <fullName evidence="3">1-(5-phosphoribosyl)-5-[(5-phosphoribosylamino)methylideneamino]imidazole-4-carboxamideisomerase</fullName>
        <ecNumber evidence="3">5.3.1.16</ecNumber>
    </recommendedName>
</protein>
<dbReference type="Pfam" id="PF00977">
    <property type="entry name" value="His_biosynth"/>
    <property type="match status" value="1"/>
</dbReference>
<name>A0A5A8CEA8_CAFRO</name>
<dbReference type="PANTHER" id="PTHR43090">
    <property type="entry name" value="1-(5-PHOSPHORIBOSYL)-5-[(5-PHOSPHORIBOSYLAMINO)METHYLIDENEAMINO] IMIDAZOLE-4-CARBOXAMIDE ISOMERASE"/>
    <property type="match status" value="1"/>
</dbReference>
<dbReference type="OMA" id="IEWNKTH"/>
<keyword evidence="4 7" id="KW-0028">Amino-acid biosynthesis</keyword>
<accession>A0A5A8CEA8</accession>
<dbReference type="GO" id="GO:0000105">
    <property type="term" value="P:L-histidine biosynthetic process"/>
    <property type="evidence" value="ECO:0007669"/>
    <property type="project" value="UniProtKB-UniPathway"/>
</dbReference>
<dbReference type="InterPro" id="IPR013785">
    <property type="entry name" value="Aldolase_TIM"/>
</dbReference>
<dbReference type="GO" id="GO:0003949">
    <property type="term" value="F:1-(5-phosphoribosyl)-5-[(5-phosphoribosylamino)methylideneamino]imidazole-4-carboxamide isomerase activity"/>
    <property type="evidence" value="ECO:0007669"/>
    <property type="project" value="UniProtKB-EC"/>
</dbReference>
<dbReference type="UniPathway" id="UPA00031">
    <property type="reaction ID" value="UER00009"/>
</dbReference>
<reference evidence="8 9" key="1">
    <citation type="submission" date="2019-07" db="EMBL/GenBank/DDBJ databases">
        <title>Genomes of Cafeteria roenbergensis.</title>
        <authorList>
            <person name="Fischer M.G."/>
            <person name="Hackl T."/>
            <person name="Roman M."/>
        </authorList>
    </citation>
    <scope>NUCLEOTIDE SEQUENCE [LARGE SCALE GENOMIC DNA]</scope>
    <source>
        <strain evidence="8 9">BVI</strain>
    </source>
</reference>
<dbReference type="EC" id="5.3.1.16" evidence="3"/>
<evidence type="ECO:0000313" key="8">
    <source>
        <dbReference type="EMBL" id="KAA0151029.1"/>
    </source>
</evidence>
<keyword evidence="5 7" id="KW-0368">Histidine biosynthesis</keyword>
<evidence type="ECO:0000256" key="1">
    <source>
        <dbReference type="ARBA" id="ARBA00005133"/>
    </source>
</evidence>
<dbReference type="AlphaFoldDB" id="A0A5A8CEA8"/>
<dbReference type="GO" id="GO:0005737">
    <property type="term" value="C:cytoplasm"/>
    <property type="evidence" value="ECO:0007669"/>
    <property type="project" value="TreeGrafter"/>
</dbReference>
<dbReference type="InterPro" id="IPR006062">
    <property type="entry name" value="His_biosynth"/>
</dbReference>
<dbReference type="GO" id="GO:0000162">
    <property type="term" value="P:L-tryptophan biosynthetic process"/>
    <property type="evidence" value="ECO:0007669"/>
    <property type="project" value="TreeGrafter"/>
</dbReference>
<evidence type="ECO:0000256" key="6">
    <source>
        <dbReference type="ARBA" id="ARBA00023235"/>
    </source>
</evidence>
<keyword evidence="6" id="KW-0413">Isomerase</keyword>
<dbReference type="NCBIfam" id="TIGR02129">
    <property type="entry name" value="hisA_euk"/>
    <property type="match status" value="1"/>
</dbReference>
<keyword evidence="9" id="KW-1185">Reference proteome</keyword>
<dbReference type="EMBL" id="VLTN01000030">
    <property type="protein sequence ID" value="KAA0151029.1"/>
    <property type="molecule type" value="Genomic_DNA"/>
</dbReference>
<evidence type="ECO:0000256" key="3">
    <source>
        <dbReference type="ARBA" id="ARBA00012550"/>
    </source>
</evidence>
<dbReference type="Gene3D" id="3.20.20.70">
    <property type="entry name" value="Aldolase class I"/>
    <property type="match status" value="1"/>
</dbReference>
<dbReference type="InterPro" id="IPR044524">
    <property type="entry name" value="Isoase_HisA-like"/>
</dbReference>
<comment type="pathway">
    <text evidence="1">Amino-acid biosynthesis; L-histidine biosynthesis; L-histidine from 5-phospho-alpha-D-ribose 1-diphosphate: step 4/9.</text>
</comment>
<dbReference type="InterPro" id="IPR011060">
    <property type="entry name" value="RibuloseP-bd_barrel"/>
</dbReference>
<organism evidence="8 9">
    <name type="scientific">Cafeteria roenbergensis</name>
    <name type="common">Marine flagellate</name>
    <dbReference type="NCBI Taxonomy" id="33653"/>
    <lineage>
        <taxon>Eukaryota</taxon>
        <taxon>Sar</taxon>
        <taxon>Stramenopiles</taxon>
        <taxon>Bigyra</taxon>
        <taxon>Opalozoa</taxon>
        <taxon>Bicosoecida</taxon>
        <taxon>Cafeteriaceae</taxon>
        <taxon>Cafeteria</taxon>
    </lineage>
</organism>
<proteinExistence type="inferred from homology"/>
<dbReference type="SUPFAM" id="SSF51366">
    <property type="entry name" value="Ribulose-phoshate binding barrel"/>
    <property type="match status" value="1"/>
</dbReference>
<dbReference type="CDD" id="cd04723">
    <property type="entry name" value="HisA_HisF"/>
    <property type="match status" value="1"/>
</dbReference>
<dbReference type="InterPro" id="IPR011858">
    <property type="entry name" value="His6/HISN3"/>
</dbReference>
<evidence type="ECO:0000313" key="9">
    <source>
        <dbReference type="Proteomes" id="UP000323011"/>
    </source>
</evidence>